<keyword evidence="1" id="KW-0812">Transmembrane</keyword>
<evidence type="ECO:0000313" key="2">
    <source>
        <dbReference type="EMBL" id="AWK71809.1"/>
    </source>
</evidence>
<evidence type="ECO:0000313" key="3">
    <source>
        <dbReference type="Proteomes" id="UP000245711"/>
    </source>
</evidence>
<dbReference type="RefSeq" id="WP_109328421.1">
    <property type="nucleotide sequence ID" value="NZ_CP021354.1"/>
</dbReference>
<dbReference type="EMBL" id="CP021354">
    <property type="protein sequence ID" value="AWK71809.1"/>
    <property type="molecule type" value="Genomic_DNA"/>
</dbReference>
<feature type="transmembrane region" description="Helical" evidence="1">
    <location>
        <begin position="60"/>
        <end position="82"/>
    </location>
</feature>
<feature type="transmembrane region" description="Helical" evidence="1">
    <location>
        <begin position="12"/>
        <end position="28"/>
    </location>
</feature>
<reference evidence="2 3" key="1">
    <citation type="submission" date="2017-05" db="EMBL/GenBank/DDBJ databases">
        <title>Isolation of Rhodococcus sp. S2-17 biodegrading of BP-3.</title>
        <authorList>
            <person name="Lee Y."/>
            <person name="Kim K.H."/>
            <person name="Chun B.H."/>
            <person name="Jung H.S."/>
            <person name="Jeon C.O."/>
        </authorList>
    </citation>
    <scope>NUCLEOTIDE SEQUENCE [LARGE SCALE GENOMIC DNA]</scope>
    <source>
        <strain evidence="2 3">S2-17</strain>
    </source>
</reference>
<dbReference type="AlphaFoldDB" id="A0A2S2BT98"/>
<gene>
    <name evidence="2" type="ORF">CBI38_09600</name>
</gene>
<protein>
    <submittedName>
        <fullName evidence="2">Uncharacterized protein</fullName>
    </submittedName>
</protein>
<dbReference type="KEGG" id="roz:CBI38_09600"/>
<keyword evidence="1" id="KW-0472">Membrane</keyword>
<name>A0A2S2BT98_9NOCA</name>
<sequence length="85" mass="8870">MHTLDLDARDLRYFWLVAAALTGVAALFATSALNVLGCASVIVFCGLAAGYTARHRNSGLILISIGIGLMVPGWPALVLQGVNSL</sequence>
<accession>A0A2S2BT98</accession>
<proteinExistence type="predicted"/>
<evidence type="ECO:0000256" key="1">
    <source>
        <dbReference type="SAM" id="Phobius"/>
    </source>
</evidence>
<keyword evidence="3" id="KW-1185">Reference proteome</keyword>
<keyword evidence="1" id="KW-1133">Transmembrane helix</keyword>
<organism evidence="2 3">
    <name type="scientific">Rhodococcus oxybenzonivorans</name>
    <dbReference type="NCBI Taxonomy" id="1990687"/>
    <lineage>
        <taxon>Bacteria</taxon>
        <taxon>Bacillati</taxon>
        <taxon>Actinomycetota</taxon>
        <taxon>Actinomycetes</taxon>
        <taxon>Mycobacteriales</taxon>
        <taxon>Nocardiaceae</taxon>
        <taxon>Rhodococcus</taxon>
    </lineage>
</organism>
<dbReference type="Proteomes" id="UP000245711">
    <property type="component" value="Chromosome"/>
</dbReference>